<dbReference type="InterPro" id="IPR055259">
    <property type="entry name" value="YkvP/CgeB_Glyco_trans-like"/>
</dbReference>
<organism evidence="2 3">
    <name type="scientific">Thermoflexibacter ruber</name>
    <dbReference type="NCBI Taxonomy" id="1003"/>
    <lineage>
        <taxon>Bacteria</taxon>
        <taxon>Pseudomonadati</taxon>
        <taxon>Bacteroidota</taxon>
        <taxon>Cytophagia</taxon>
        <taxon>Cytophagales</taxon>
        <taxon>Thermoflexibacteraceae</taxon>
        <taxon>Thermoflexibacter</taxon>
    </lineage>
</organism>
<sequence length="343" mass="39733">MKLLYLPNEAALDKMQIGPRKAFKWLLDRGDLSALEIFSFLHESIQYGLELTREKITQLVEKFQPDVIFWQHIDRFDISDDFIHKLKKSTSQPKIIYHEADPYSKYIKVINNNMRIMFRNSDAVFMVGAGSFANLAIEAGAKRVYFSPHVFDSIRFGTDWEPTLQRENDIVMIANAQGYVRIPGRYFPGSQRRKELGKKLSMIFGKRFALYGKGWDGLEASRGLLPFNQQENAIRSAWISINWDHFDKEPFYFSNRLPISLAAGVPHITSWHPGYDIVFKECKGGLYAAKTVDEAIEIARYLLSQPKEFLIEEGHKGKEFVFKHLEANIVYSNIINKVKEVFF</sequence>
<dbReference type="RefSeq" id="WP_091548723.1">
    <property type="nucleotide sequence ID" value="NZ_FONY01000036.1"/>
</dbReference>
<keyword evidence="3" id="KW-1185">Reference proteome</keyword>
<proteinExistence type="predicted"/>
<dbReference type="OrthoDB" id="751203at2"/>
<feature type="domain" description="Spore protein YkvP/CgeB glycosyl transferase-like" evidence="1">
    <location>
        <begin position="194"/>
        <end position="323"/>
    </location>
</feature>
<evidence type="ECO:0000313" key="3">
    <source>
        <dbReference type="Proteomes" id="UP000199513"/>
    </source>
</evidence>
<evidence type="ECO:0000259" key="1">
    <source>
        <dbReference type="Pfam" id="PF13524"/>
    </source>
</evidence>
<dbReference type="STRING" id="1003.SAMN04488541_10363"/>
<gene>
    <name evidence="2" type="ORF">SAMN04488541_10363</name>
</gene>
<name>A0A1I2ISJ7_9BACT</name>
<protein>
    <recommendedName>
        <fullName evidence="1">Spore protein YkvP/CgeB glycosyl transferase-like domain-containing protein</fullName>
    </recommendedName>
</protein>
<evidence type="ECO:0000313" key="2">
    <source>
        <dbReference type="EMBL" id="SFF45285.1"/>
    </source>
</evidence>
<dbReference type="Proteomes" id="UP000199513">
    <property type="component" value="Unassembled WGS sequence"/>
</dbReference>
<reference evidence="2 3" key="1">
    <citation type="submission" date="2016-10" db="EMBL/GenBank/DDBJ databases">
        <authorList>
            <person name="de Groot N.N."/>
        </authorList>
    </citation>
    <scope>NUCLEOTIDE SEQUENCE [LARGE SCALE GENOMIC DNA]</scope>
    <source>
        <strain>GEY</strain>
        <strain evidence="3">DSM 9560</strain>
    </source>
</reference>
<dbReference type="AlphaFoldDB" id="A0A1I2ISJ7"/>
<accession>A0A1I2ISJ7</accession>
<dbReference type="Pfam" id="PF13524">
    <property type="entry name" value="Glyco_trans_1_2"/>
    <property type="match status" value="1"/>
</dbReference>
<dbReference type="EMBL" id="FONY01000036">
    <property type="protein sequence ID" value="SFF45285.1"/>
    <property type="molecule type" value="Genomic_DNA"/>
</dbReference>